<dbReference type="GO" id="GO:0005789">
    <property type="term" value="C:endoplasmic reticulum membrane"/>
    <property type="evidence" value="ECO:0007669"/>
    <property type="project" value="UniProtKB-SubCell"/>
</dbReference>
<evidence type="ECO:0000256" key="7">
    <source>
        <dbReference type="ARBA" id="ARBA00022989"/>
    </source>
</evidence>
<dbReference type="OrthoDB" id="9985059at2759"/>
<dbReference type="GO" id="GO:0071555">
    <property type="term" value="P:cell wall organization"/>
    <property type="evidence" value="ECO:0007669"/>
    <property type="project" value="UniProtKB-KW"/>
</dbReference>
<keyword evidence="6" id="KW-0256">Endoplasmic reticulum</keyword>
<dbReference type="InterPro" id="IPR046756">
    <property type="entry name" value="VAS1/VOA1_TM"/>
</dbReference>
<evidence type="ECO:0000256" key="8">
    <source>
        <dbReference type="ARBA" id="ARBA00023136"/>
    </source>
</evidence>
<dbReference type="STRING" id="1081109.A0A166NGW3"/>
<dbReference type="GO" id="GO:0009272">
    <property type="term" value="P:fungal-type cell wall biogenesis"/>
    <property type="evidence" value="ECO:0007669"/>
    <property type="project" value="TreeGrafter"/>
</dbReference>
<keyword evidence="5" id="KW-0732">Signal</keyword>
<comment type="subcellular location">
    <subcellularLocation>
        <location evidence="1">Endoplasmic reticulum membrane</location>
        <topology evidence="1">Single-pass type I membrane protein</topology>
    </subcellularLocation>
</comment>
<proteinExistence type="inferred from homology"/>
<organism evidence="12 13">
    <name type="scientific">Moelleriella libera RCEF 2490</name>
    <dbReference type="NCBI Taxonomy" id="1081109"/>
    <lineage>
        <taxon>Eukaryota</taxon>
        <taxon>Fungi</taxon>
        <taxon>Dikarya</taxon>
        <taxon>Ascomycota</taxon>
        <taxon>Pezizomycotina</taxon>
        <taxon>Sordariomycetes</taxon>
        <taxon>Hypocreomycetidae</taxon>
        <taxon>Hypocreales</taxon>
        <taxon>Clavicipitaceae</taxon>
        <taxon>Moelleriella</taxon>
    </lineage>
</organism>
<evidence type="ECO:0000256" key="4">
    <source>
        <dbReference type="ARBA" id="ARBA00022692"/>
    </source>
</evidence>
<feature type="domain" description="V-type proton ATPase subunit S1/VOA1 transmembrane" evidence="11">
    <location>
        <begin position="193"/>
        <end position="232"/>
    </location>
</feature>
<evidence type="ECO:0000256" key="1">
    <source>
        <dbReference type="ARBA" id="ARBA00004115"/>
    </source>
</evidence>
<comment type="caution">
    <text evidence="12">The sequence shown here is derived from an EMBL/GenBank/DDBJ whole genome shotgun (WGS) entry which is preliminary data.</text>
</comment>
<feature type="transmembrane region" description="Helical" evidence="10">
    <location>
        <begin position="194"/>
        <end position="217"/>
    </location>
</feature>
<evidence type="ECO:0000259" key="11">
    <source>
        <dbReference type="Pfam" id="PF20520"/>
    </source>
</evidence>
<keyword evidence="7 10" id="KW-1133">Transmembrane helix</keyword>
<comment type="similarity">
    <text evidence="2">Belongs to the BIG1 family.</text>
</comment>
<dbReference type="GO" id="GO:0006078">
    <property type="term" value="P:(1-&gt;6)-beta-D-glucan biosynthetic process"/>
    <property type="evidence" value="ECO:0007669"/>
    <property type="project" value="TreeGrafter"/>
</dbReference>
<evidence type="ECO:0000256" key="3">
    <source>
        <dbReference type="ARBA" id="ARBA00022089"/>
    </source>
</evidence>
<keyword evidence="13" id="KW-1185">Reference proteome</keyword>
<dbReference type="Proteomes" id="UP000078544">
    <property type="component" value="Unassembled WGS sequence"/>
</dbReference>
<keyword evidence="4 10" id="KW-0812">Transmembrane</keyword>
<evidence type="ECO:0000256" key="10">
    <source>
        <dbReference type="SAM" id="Phobius"/>
    </source>
</evidence>
<dbReference type="EMBL" id="AZGY01000023">
    <property type="protein sequence ID" value="KZZ89930.1"/>
    <property type="molecule type" value="Genomic_DNA"/>
</dbReference>
<protein>
    <recommendedName>
        <fullName evidence="3">Protein BIG1</fullName>
    </recommendedName>
</protein>
<evidence type="ECO:0000313" key="12">
    <source>
        <dbReference type="EMBL" id="KZZ89930.1"/>
    </source>
</evidence>
<sequence>MDSPVVFCEFLRECPTDEYLIVTQPGVNAADLRQSEGCAMPHLCKAIDDSRVRGKYIVAEVIGNITDADFQDHIKSSCARKGRTANVVRAPLELLSGSRAQSLAKNGMAKSGNIVMCSSHKSVDENLARTLSTLSTRNSYTILFHATPQEPLYNSEFIEPLHTHMKRSDGNTLASKRANETQRDTRPLFEKYQFFTPGIFMGLIVALVLFSILGAGVRGLASLKVSYGAFDKEMGPAAQKKQQ</sequence>
<evidence type="ECO:0000256" key="6">
    <source>
        <dbReference type="ARBA" id="ARBA00022824"/>
    </source>
</evidence>
<keyword evidence="9" id="KW-0961">Cell wall biogenesis/degradation</keyword>
<dbReference type="InterPro" id="IPR037654">
    <property type="entry name" value="Big1"/>
</dbReference>
<reference evidence="12 13" key="1">
    <citation type="journal article" date="2016" name="Genome Biol. Evol.">
        <title>Divergent and convergent evolution of fungal pathogenicity.</title>
        <authorList>
            <person name="Shang Y."/>
            <person name="Xiao G."/>
            <person name="Zheng P."/>
            <person name="Cen K."/>
            <person name="Zhan S."/>
            <person name="Wang C."/>
        </authorList>
    </citation>
    <scope>NUCLEOTIDE SEQUENCE [LARGE SCALE GENOMIC DNA]</scope>
    <source>
        <strain evidence="12 13">RCEF 2490</strain>
    </source>
</reference>
<accession>A0A166NGW3</accession>
<dbReference type="AlphaFoldDB" id="A0A166NGW3"/>
<evidence type="ECO:0000256" key="9">
    <source>
        <dbReference type="ARBA" id="ARBA00023316"/>
    </source>
</evidence>
<evidence type="ECO:0000256" key="2">
    <source>
        <dbReference type="ARBA" id="ARBA00008203"/>
    </source>
</evidence>
<evidence type="ECO:0000256" key="5">
    <source>
        <dbReference type="ARBA" id="ARBA00022729"/>
    </source>
</evidence>
<name>A0A166NGW3_9HYPO</name>
<dbReference type="PANTHER" id="PTHR28285:SF1">
    <property type="entry name" value="PROTEIN BIG1"/>
    <property type="match status" value="1"/>
</dbReference>
<gene>
    <name evidence="12" type="ORF">AAL_07438</name>
</gene>
<evidence type="ECO:0000313" key="13">
    <source>
        <dbReference type="Proteomes" id="UP000078544"/>
    </source>
</evidence>
<dbReference type="PANTHER" id="PTHR28285">
    <property type="entry name" value="PROTEIN BIG1"/>
    <property type="match status" value="1"/>
</dbReference>
<dbReference type="Pfam" id="PF20520">
    <property type="entry name" value="Ac45-VOA1_TM"/>
    <property type="match status" value="1"/>
</dbReference>
<keyword evidence="8 10" id="KW-0472">Membrane</keyword>